<dbReference type="EMBL" id="CP050313">
    <property type="protein sequence ID" value="QIR14869.1"/>
    <property type="molecule type" value="Genomic_DNA"/>
</dbReference>
<dbReference type="RefSeq" id="WP_167678062.1">
    <property type="nucleotide sequence ID" value="NZ_CP050313.1"/>
</dbReference>
<evidence type="ECO:0000313" key="4">
    <source>
        <dbReference type="Proteomes" id="UP000502608"/>
    </source>
</evidence>
<accession>A0A6G9QLZ4</accession>
<keyword evidence="1" id="KW-0472">Membrane</keyword>
<dbReference type="GO" id="GO:0016787">
    <property type="term" value="F:hydrolase activity"/>
    <property type="evidence" value="ECO:0007669"/>
    <property type="project" value="UniProtKB-KW"/>
</dbReference>
<keyword evidence="4" id="KW-1185">Reference proteome</keyword>
<organism evidence="3 4">
    <name type="scientific">Shewanella aestuarii</name>
    <dbReference type="NCBI Taxonomy" id="1028752"/>
    <lineage>
        <taxon>Bacteria</taxon>
        <taxon>Pseudomonadati</taxon>
        <taxon>Pseudomonadota</taxon>
        <taxon>Gammaproteobacteria</taxon>
        <taxon>Alteromonadales</taxon>
        <taxon>Shewanellaceae</taxon>
        <taxon>Shewanella</taxon>
    </lineage>
</organism>
<dbReference type="SUPFAM" id="SSF53474">
    <property type="entry name" value="alpha/beta-Hydrolases"/>
    <property type="match status" value="1"/>
</dbReference>
<keyword evidence="1" id="KW-0812">Transmembrane</keyword>
<dbReference type="InterPro" id="IPR000073">
    <property type="entry name" value="AB_hydrolase_1"/>
</dbReference>
<evidence type="ECO:0000313" key="3">
    <source>
        <dbReference type="EMBL" id="QIR14869.1"/>
    </source>
</evidence>
<evidence type="ECO:0000256" key="1">
    <source>
        <dbReference type="SAM" id="Phobius"/>
    </source>
</evidence>
<reference evidence="3 4" key="1">
    <citation type="submission" date="2020-03" db="EMBL/GenBank/DDBJ databases">
        <title>Complete genome sequence of Shewanella sp.</title>
        <authorList>
            <person name="Kim Y.-S."/>
            <person name="Kim S.-J."/>
            <person name="Jung H.-K."/>
            <person name="Kim K.-H."/>
        </authorList>
    </citation>
    <scope>NUCLEOTIDE SEQUENCE [LARGE SCALE GENOMIC DNA]</scope>
    <source>
        <strain evidence="3 4">PN3F2</strain>
    </source>
</reference>
<evidence type="ECO:0000259" key="2">
    <source>
        <dbReference type="Pfam" id="PF12697"/>
    </source>
</evidence>
<dbReference type="KEGG" id="saes:HBH39_10565"/>
<feature type="domain" description="AB hydrolase-1" evidence="2">
    <location>
        <begin position="125"/>
        <end position="259"/>
    </location>
</feature>
<proteinExistence type="predicted"/>
<name>A0A6G9QLZ4_9GAMM</name>
<dbReference type="Gene3D" id="3.40.50.1820">
    <property type="entry name" value="alpha/beta hydrolase"/>
    <property type="match status" value="1"/>
</dbReference>
<keyword evidence="1" id="KW-1133">Transmembrane helix</keyword>
<keyword evidence="3" id="KW-0378">Hydrolase</keyword>
<feature type="transmembrane region" description="Helical" evidence="1">
    <location>
        <begin position="12"/>
        <end position="35"/>
    </location>
</feature>
<gene>
    <name evidence="3" type="ORF">HBH39_10565</name>
</gene>
<protein>
    <submittedName>
        <fullName evidence="3">Alpha/beta fold hydrolase</fullName>
    </submittedName>
</protein>
<dbReference type="Pfam" id="PF12697">
    <property type="entry name" value="Abhydrolase_6"/>
    <property type="match status" value="1"/>
</dbReference>
<sequence length="484" mass="55004">MNSIVIGSTKHILFALFYAALGIVLALIISVVWLLNSRPELSLWHTVKFKNEYNQQLGLRSFTEYLDLEAKLFKELDKKVYQKYRADIASPINRYERQSLSDPALWPTDWNRSFEWPNPDAEFGLLLLHGMSDSPYSLSHIAQHYQHQAHILGLRLPGHGTIPAGLNDITWPDLAGAVTLATAHLKSQLKDKPLYVVGFSTGAALALNHELEALSINKATSYDKMIFMSPAAGLTPMAQGAYWQSMLGRLLGQEKLYWNSIETEYDPFKYMSFAVNAGDVVYQLTLRNKLLMSQITQEQRNKLPPMLTFQSVIDSTVSSLAVVENLYQYLDGEQHELVMFDFNRTQSHRLLLNDDPLTQFEPFWANDLLDYRLTLVESVDMQNTGVQARELGIGDKQAPLSLATSWPEGVFSLSHIAIPFPIEDTLYGPIRQDNLDTVQIGLAIYQAERGLFSMSASNMLRQKWNPFYPYMLDRMDGFMTQSQD</sequence>
<dbReference type="Proteomes" id="UP000502608">
    <property type="component" value="Chromosome"/>
</dbReference>
<dbReference type="InterPro" id="IPR029058">
    <property type="entry name" value="AB_hydrolase_fold"/>
</dbReference>
<dbReference type="AlphaFoldDB" id="A0A6G9QLZ4"/>